<dbReference type="InterPro" id="IPR019734">
    <property type="entry name" value="TPR_rpt"/>
</dbReference>
<dbReference type="PROSITE" id="PS50005">
    <property type="entry name" value="TPR"/>
    <property type="match status" value="2"/>
</dbReference>
<dbReference type="PANTHER" id="PTHR44858">
    <property type="entry name" value="TETRATRICOPEPTIDE REPEAT PROTEIN 6"/>
    <property type="match status" value="1"/>
</dbReference>
<dbReference type="InterPro" id="IPR013105">
    <property type="entry name" value="TPR_2"/>
</dbReference>
<comment type="caution">
    <text evidence="4">The sequence shown here is derived from an EMBL/GenBank/DDBJ whole genome shotgun (WGS) entry which is preliminary data.</text>
</comment>
<feature type="repeat" description="TPR" evidence="3">
    <location>
        <begin position="73"/>
        <end position="106"/>
    </location>
</feature>
<evidence type="ECO:0000256" key="3">
    <source>
        <dbReference type="PROSITE-ProRule" id="PRU00339"/>
    </source>
</evidence>
<evidence type="ECO:0000256" key="2">
    <source>
        <dbReference type="ARBA" id="ARBA00022803"/>
    </source>
</evidence>
<proteinExistence type="predicted"/>
<dbReference type="InterPro" id="IPR050498">
    <property type="entry name" value="Ycf3"/>
</dbReference>
<keyword evidence="2 3" id="KW-0802">TPR repeat</keyword>
<evidence type="ECO:0000256" key="1">
    <source>
        <dbReference type="ARBA" id="ARBA00022737"/>
    </source>
</evidence>
<keyword evidence="5" id="KW-1185">Reference proteome</keyword>
<reference evidence="4 5" key="1">
    <citation type="submission" date="2021-06" db="EMBL/GenBank/DDBJ databases">
        <authorList>
            <person name="Lee D.H."/>
        </authorList>
    </citation>
    <scope>NUCLEOTIDE SEQUENCE [LARGE SCALE GENOMIC DNA]</scope>
    <source>
        <strain evidence="4 5">MMS21-HV4-11</strain>
    </source>
</reference>
<dbReference type="RefSeq" id="WP_216961161.1">
    <property type="nucleotide sequence ID" value="NZ_JAHOPB010000001.1"/>
</dbReference>
<accession>A0ABS6IKQ7</accession>
<dbReference type="EMBL" id="JAHOPB010000001">
    <property type="protein sequence ID" value="MBU8874873.1"/>
    <property type="molecule type" value="Genomic_DNA"/>
</dbReference>
<sequence>MKFEEALEIASGPPSTDDRFIEACTVIATALESTAHYKVEALVSRGIGYMLRQQHAEALSDLDEAVRLSPTFDRAYVNRATVYARLCDDQMALSDFNRAIDLNPTNPIAYVGRGQLFRRLGMIDKAIADVAMARAFDEGNPHFERLWDQLLDESSTPTTRPN</sequence>
<keyword evidence="1" id="KW-0677">Repeat</keyword>
<organism evidence="4 5">
    <name type="scientific">Reyranella humidisoli</name>
    <dbReference type="NCBI Taxonomy" id="2849149"/>
    <lineage>
        <taxon>Bacteria</taxon>
        <taxon>Pseudomonadati</taxon>
        <taxon>Pseudomonadota</taxon>
        <taxon>Alphaproteobacteria</taxon>
        <taxon>Hyphomicrobiales</taxon>
        <taxon>Reyranellaceae</taxon>
        <taxon>Reyranella</taxon>
    </lineage>
</organism>
<gene>
    <name evidence="4" type="ORF">KQ910_13940</name>
</gene>
<dbReference type="Pfam" id="PF07719">
    <property type="entry name" value="TPR_2"/>
    <property type="match status" value="1"/>
</dbReference>
<evidence type="ECO:0000313" key="4">
    <source>
        <dbReference type="EMBL" id="MBU8874873.1"/>
    </source>
</evidence>
<dbReference type="PANTHER" id="PTHR44858:SF1">
    <property type="entry name" value="UDP-N-ACETYLGLUCOSAMINE--PEPTIDE N-ACETYLGLUCOSAMINYLTRANSFERASE SPINDLY-RELATED"/>
    <property type="match status" value="1"/>
</dbReference>
<name>A0ABS6IKQ7_9HYPH</name>
<evidence type="ECO:0000313" key="5">
    <source>
        <dbReference type="Proteomes" id="UP000727907"/>
    </source>
</evidence>
<feature type="repeat" description="TPR" evidence="3">
    <location>
        <begin position="39"/>
        <end position="72"/>
    </location>
</feature>
<protein>
    <submittedName>
        <fullName evidence="4">Tetratricopeptide repeat protein</fullName>
    </submittedName>
</protein>
<dbReference type="SMART" id="SM00028">
    <property type="entry name" value="TPR"/>
    <property type="match status" value="3"/>
</dbReference>
<dbReference type="Proteomes" id="UP000727907">
    <property type="component" value="Unassembled WGS sequence"/>
</dbReference>